<evidence type="ECO:0000256" key="7">
    <source>
        <dbReference type="PROSITE-ProRule" id="PRU00332"/>
    </source>
</evidence>
<feature type="compositionally biased region" description="Basic and acidic residues" evidence="8">
    <location>
        <begin position="500"/>
        <end position="510"/>
    </location>
</feature>
<gene>
    <name evidence="12" type="primary">putative La-related protein 7</name>
    <name evidence="12" type="ORF">CLUMA_CG014372</name>
</gene>
<dbReference type="Pfam" id="PF00076">
    <property type="entry name" value="RRM_1"/>
    <property type="match status" value="1"/>
</dbReference>
<feature type="compositionally biased region" description="Basic and acidic residues" evidence="8">
    <location>
        <begin position="288"/>
        <end position="298"/>
    </location>
</feature>
<dbReference type="CDD" id="cd07323">
    <property type="entry name" value="LAM"/>
    <property type="match status" value="1"/>
</dbReference>
<feature type="compositionally biased region" description="Basic residues" evidence="8">
    <location>
        <begin position="299"/>
        <end position="312"/>
    </location>
</feature>
<dbReference type="PROSITE" id="PS50102">
    <property type="entry name" value="RRM"/>
    <property type="match status" value="1"/>
</dbReference>
<evidence type="ECO:0000259" key="9">
    <source>
        <dbReference type="PROSITE" id="PS50102"/>
    </source>
</evidence>
<dbReference type="InterPro" id="IPR006630">
    <property type="entry name" value="La_HTH"/>
</dbReference>
<dbReference type="STRING" id="568069.A0A1J1INH8"/>
<accession>A0A1J1INH8</accession>
<dbReference type="InterPro" id="IPR000504">
    <property type="entry name" value="RRM_dom"/>
</dbReference>
<keyword evidence="6" id="KW-0539">Nucleus</keyword>
<keyword evidence="13" id="KW-1185">Reference proteome</keyword>
<dbReference type="InterPro" id="IPR012677">
    <property type="entry name" value="Nucleotide-bd_a/b_plait_sf"/>
</dbReference>
<evidence type="ECO:0000256" key="2">
    <source>
        <dbReference type="ARBA" id="ARBA00008680"/>
    </source>
</evidence>
<dbReference type="PROSITE" id="PS50961">
    <property type="entry name" value="HTH_LA"/>
    <property type="match status" value="1"/>
</dbReference>
<feature type="region of interest" description="Disordered" evidence="8">
    <location>
        <begin position="500"/>
        <end position="525"/>
    </location>
</feature>
<keyword evidence="4" id="KW-0805">Transcription regulation</keyword>
<dbReference type="OrthoDB" id="439993at2759"/>
<protein>
    <submittedName>
        <fullName evidence="12">CLUMA_CG014372, isoform A</fullName>
    </submittedName>
</protein>
<evidence type="ECO:0000313" key="13">
    <source>
        <dbReference type="Proteomes" id="UP000183832"/>
    </source>
</evidence>
<dbReference type="PANTHER" id="PTHR22792:SF62">
    <property type="entry name" value="LA-RELATED PROTEIN 7"/>
    <property type="match status" value="1"/>
</dbReference>
<dbReference type="InterPro" id="IPR035979">
    <property type="entry name" value="RBD_domain_sf"/>
</dbReference>
<feature type="region of interest" description="Disordered" evidence="8">
    <location>
        <begin position="1"/>
        <end position="22"/>
    </location>
</feature>
<dbReference type="SUPFAM" id="SSF46785">
    <property type="entry name" value="Winged helix' DNA-binding domain"/>
    <property type="match status" value="1"/>
</dbReference>
<comment type="similarity">
    <text evidence="2">Belongs to the LARP7 family.</text>
</comment>
<feature type="domain" description="RRM" evidence="9">
    <location>
        <begin position="132"/>
        <end position="198"/>
    </location>
</feature>
<feature type="region of interest" description="Disordered" evidence="8">
    <location>
        <begin position="274"/>
        <end position="315"/>
    </location>
</feature>
<feature type="domain" description="HTH La-type RNA-binding" evidence="10">
    <location>
        <begin position="34"/>
        <end position="125"/>
    </location>
</feature>
<keyword evidence="5" id="KW-0804">Transcription</keyword>
<dbReference type="Pfam" id="PF05383">
    <property type="entry name" value="La"/>
    <property type="match status" value="1"/>
</dbReference>
<dbReference type="GO" id="GO:1990904">
    <property type="term" value="C:ribonucleoprotein complex"/>
    <property type="evidence" value="ECO:0007669"/>
    <property type="project" value="UniProtKB-UniRule"/>
</dbReference>
<proteinExistence type="inferred from homology"/>
<dbReference type="Gene3D" id="3.30.70.330">
    <property type="match status" value="2"/>
</dbReference>
<feature type="region of interest" description="Disordered" evidence="8">
    <location>
        <begin position="216"/>
        <end position="244"/>
    </location>
</feature>
<dbReference type="Gene3D" id="1.10.10.10">
    <property type="entry name" value="Winged helix-like DNA-binding domain superfamily/Winged helix DNA-binding domain"/>
    <property type="match status" value="1"/>
</dbReference>
<evidence type="ECO:0000256" key="6">
    <source>
        <dbReference type="ARBA" id="ARBA00023242"/>
    </source>
</evidence>
<evidence type="ECO:0000256" key="4">
    <source>
        <dbReference type="ARBA" id="ARBA00023015"/>
    </source>
</evidence>
<dbReference type="InterPro" id="IPR014886">
    <property type="entry name" value="La_xRRM"/>
</dbReference>
<dbReference type="GO" id="GO:0003723">
    <property type="term" value="F:RNA binding"/>
    <property type="evidence" value="ECO:0007669"/>
    <property type="project" value="UniProtKB-UniRule"/>
</dbReference>
<sequence length="543" mass="63320">MEKKDNPTLNTPEVSATGIEDEADKRDHISKKMWRFSKQNYEKLCEQIEFYFSPSNLAKDRFMSKLIQDDQYIPLSVFMSFNRIKNILNGGSENIIRKALIRSTILELSEDQTKVRRKEPAPVKSQEETDECSLYVEQIPINTTHESLKVIFSRFGKVNYVSLPRYKKSRHIKQFGFIEFDEKESVEKAINCFKMVDGVLQYSSLKAENLLSIVTHDKEAPPEVDESSDKNKSDEPPEKKLKLETEEIVEVKVADVEEKKDSKDVNEITKTAEEIKDSCDDDESAAETSEKPTDDETKKGKKKNRKHKKKSGQKSFFDERAMALKVMPKKEWKKMRNAYLNLERQKAKEIKKILRESYNKRNNNKIQKNQKFSPANTASPRINFYGSPNDREDPIAAAFEPNSEENPSTGLTFIPGVIVNIKFREPCVDFKELKREFKQYSYVTYVDVLECGAQCFIRVESPNSAHDLISQYSSCEYEAEILKDEAEKEYWKKIFEKRDQKKNKDNTKKHEPVKRRRGREKLMDKVNKVAQHIRFEENEEGAE</sequence>
<evidence type="ECO:0000259" key="11">
    <source>
        <dbReference type="PROSITE" id="PS51939"/>
    </source>
</evidence>
<dbReference type="SMART" id="SM00715">
    <property type="entry name" value="LA"/>
    <property type="match status" value="1"/>
</dbReference>
<evidence type="ECO:0000259" key="10">
    <source>
        <dbReference type="PROSITE" id="PS50961"/>
    </source>
</evidence>
<dbReference type="InterPro" id="IPR036388">
    <property type="entry name" value="WH-like_DNA-bd_sf"/>
</dbReference>
<comment type="subcellular location">
    <subcellularLocation>
        <location evidence="1">Nucleus</location>
    </subcellularLocation>
</comment>
<dbReference type="InterPro" id="IPR002344">
    <property type="entry name" value="Lupus_La"/>
</dbReference>
<evidence type="ECO:0000313" key="12">
    <source>
        <dbReference type="EMBL" id="CRL01306.1"/>
    </source>
</evidence>
<dbReference type="AlphaFoldDB" id="A0A1J1INH8"/>
<dbReference type="EMBL" id="CVRI01000055">
    <property type="protein sequence ID" value="CRL01306.1"/>
    <property type="molecule type" value="Genomic_DNA"/>
</dbReference>
<dbReference type="PRINTS" id="PR00302">
    <property type="entry name" value="LUPUSLA"/>
</dbReference>
<dbReference type="PANTHER" id="PTHR22792">
    <property type="entry name" value="LUPUS LA PROTEIN-RELATED"/>
    <property type="match status" value="1"/>
</dbReference>
<evidence type="ECO:0000256" key="1">
    <source>
        <dbReference type="ARBA" id="ARBA00004123"/>
    </source>
</evidence>
<dbReference type="PROSITE" id="PS51939">
    <property type="entry name" value="XRRM"/>
    <property type="match status" value="1"/>
</dbReference>
<dbReference type="SMART" id="SM00360">
    <property type="entry name" value="RRM"/>
    <property type="match status" value="1"/>
</dbReference>
<dbReference type="InterPro" id="IPR045180">
    <property type="entry name" value="La_dom_prot"/>
</dbReference>
<evidence type="ECO:0000256" key="3">
    <source>
        <dbReference type="ARBA" id="ARBA00022884"/>
    </source>
</evidence>
<name>A0A1J1INH8_9DIPT</name>
<dbReference type="Proteomes" id="UP000183832">
    <property type="component" value="Unassembled WGS sequence"/>
</dbReference>
<organism evidence="12 13">
    <name type="scientific">Clunio marinus</name>
    <dbReference type="NCBI Taxonomy" id="568069"/>
    <lineage>
        <taxon>Eukaryota</taxon>
        <taxon>Metazoa</taxon>
        <taxon>Ecdysozoa</taxon>
        <taxon>Arthropoda</taxon>
        <taxon>Hexapoda</taxon>
        <taxon>Insecta</taxon>
        <taxon>Pterygota</taxon>
        <taxon>Neoptera</taxon>
        <taxon>Endopterygota</taxon>
        <taxon>Diptera</taxon>
        <taxon>Nematocera</taxon>
        <taxon>Chironomoidea</taxon>
        <taxon>Chironomidae</taxon>
        <taxon>Clunio</taxon>
    </lineage>
</organism>
<dbReference type="InterPro" id="IPR036390">
    <property type="entry name" value="WH_DNA-bd_sf"/>
</dbReference>
<evidence type="ECO:0000256" key="8">
    <source>
        <dbReference type="SAM" id="MobiDB-lite"/>
    </source>
</evidence>
<reference evidence="12 13" key="1">
    <citation type="submission" date="2015-04" db="EMBL/GenBank/DDBJ databases">
        <authorList>
            <person name="Syromyatnikov M.Y."/>
            <person name="Popov V.N."/>
        </authorList>
    </citation>
    <scope>NUCLEOTIDE SEQUENCE [LARGE SCALE GENOMIC DNA]</scope>
</reference>
<keyword evidence="3 7" id="KW-0694">RNA-binding</keyword>
<dbReference type="GO" id="GO:0006396">
    <property type="term" value="P:RNA processing"/>
    <property type="evidence" value="ECO:0007669"/>
    <property type="project" value="InterPro"/>
</dbReference>
<dbReference type="GO" id="GO:0005634">
    <property type="term" value="C:nucleus"/>
    <property type="evidence" value="ECO:0007669"/>
    <property type="project" value="UniProtKB-SubCell"/>
</dbReference>
<dbReference type="SUPFAM" id="SSF54928">
    <property type="entry name" value="RNA-binding domain, RBD"/>
    <property type="match status" value="2"/>
</dbReference>
<feature type="domain" description="XRRM" evidence="11">
    <location>
        <begin position="412"/>
        <end position="528"/>
    </location>
</feature>
<dbReference type="Pfam" id="PF08777">
    <property type="entry name" value="RRM_3"/>
    <property type="match status" value="1"/>
</dbReference>
<evidence type="ECO:0000256" key="5">
    <source>
        <dbReference type="ARBA" id="ARBA00023163"/>
    </source>
</evidence>